<dbReference type="OrthoDB" id="3206554at2759"/>
<dbReference type="AlphaFoldDB" id="A0A0B7FY18"/>
<keyword evidence="2" id="KW-0812">Transmembrane</keyword>
<organism evidence="4 5">
    <name type="scientific">Thanatephorus cucumeris (strain AG1-IB / isolate 7/3/14)</name>
    <name type="common">Lettuce bottom rot fungus</name>
    <name type="synonym">Rhizoctonia solani</name>
    <dbReference type="NCBI Taxonomy" id="1108050"/>
    <lineage>
        <taxon>Eukaryota</taxon>
        <taxon>Fungi</taxon>
        <taxon>Dikarya</taxon>
        <taxon>Basidiomycota</taxon>
        <taxon>Agaricomycotina</taxon>
        <taxon>Agaricomycetes</taxon>
        <taxon>Cantharellales</taxon>
        <taxon>Ceratobasidiaceae</taxon>
        <taxon>Rhizoctonia</taxon>
        <taxon>Rhizoctonia solani AG-1</taxon>
    </lineage>
</organism>
<evidence type="ECO:0000313" key="5">
    <source>
        <dbReference type="Proteomes" id="UP000059188"/>
    </source>
</evidence>
<sequence>MDLRPLRVQLRILWAVPVDQIFVLVLCSGFYDGDCCTSVFWTESMEGRNCIIGILLVSLMLGALGGGIGIKVLFTQLGSTLYAKDVRVPAYICLFCTVAADVTITGIILYYLMHNHTGVQSTDHMLARLARVTFSSQLPPTLIAIALAIEYTIKYDSFIAIPFICVQGKVYGISLLHTLNIRETWRRPTSTNANTTDIEFQRPSQPTVWRVNPAHTDLEPHQDIGLERQKDTKQWTTRKDDTGSGDTASVNVDVQGTTFQLSHLGSGLESQTNLSHEKEGAYISPAA</sequence>
<feature type="transmembrane region" description="Helical" evidence="2">
    <location>
        <begin position="12"/>
        <end position="31"/>
    </location>
</feature>
<dbReference type="PANTHER" id="PTHR40465">
    <property type="entry name" value="CHROMOSOME 1, WHOLE GENOME SHOTGUN SEQUENCE"/>
    <property type="match status" value="1"/>
</dbReference>
<dbReference type="InterPro" id="IPR045339">
    <property type="entry name" value="DUF6534"/>
</dbReference>
<keyword evidence="5" id="KW-1185">Reference proteome</keyword>
<dbReference type="PANTHER" id="PTHR40465:SF1">
    <property type="entry name" value="DUF6534 DOMAIN-CONTAINING PROTEIN"/>
    <property type="match status" value="1"/>
</dbReference>
<evidence type="ECO:0000256" key="2">
    <source>
        <dbReference type="SAM" id="Phobius"/>
    </source>
</evidence>
<name>A0A0B7FY18_THACB</name>
<proteinExistence type="predicted"/>
<accession>A0A0B7FY18</accession>
<feature type="compositionally biased region" description="Basic and acidic residues" evidence="1">
    <location>
        <begin position="227"/>
        <end position="242"/>
    </location>
</feature>
<gene>
    <name evidence="4" type="ORF">RSOLAG1IB_04946</name>
</gene>
<dbReference type="STRING" id="1108050.A0A0B7FY18"/>
<feature type="compositionally biased region" description="Polar residues" evidence="1">
    <location>
        <begin position="265"/>
        <end position="274"/>
    </location>
</feature>
<feature type="domain" description="DUF6534" evidence="3">
    <location>
        <begin position="98"/>
        <end position="183"/>
    </location>
</feature>
<reference evidence="4 5" key="1">
    <citation type="submission" date="2014-11" db="EMBL/GenBank/DDBJ databases">
        <authorList>
            <person name="Wibberg Daniel"/>
        </authorList>
    </citation>
    <scope>NUCLEOTIDE SEQUENCE [LARGE SCALE GENOMIC DNA]</scope>
    <source>
        <strain evidence="4">Rhizoctonia solani AG1-IB 7/3/14</strain>
    </source>
</reference>
<protein>
    <recommendedName>
        <fullName evidence="3">DUF6534 domain-containing protein</fullName>
    </recommendedName>
</protein>
<evidence type="ECO:0000259" key="3">
    <source>
        <dbReference type="Pfam" id="PF20152"/>
    </source>
</evidence>
<feature type="transmembrane region" description="Helical" evidence="2">
    <location>
        <begin position="86"/>
        <end position="113"/>
    </location>
</feature>
<dbReference type="EMBL" id="LN679106">
    <property type="protein sequence ID" value="CEL62590.1"/>
    <property type="molecule type" value="Genomic_DNA"/>
</dbReference>
<dbReference type="Proteomes" id="UP000059188">
    <property type="component" value="Unassembled WGS sequence"/>
</dbReference>
<feature type="region of interest" description="Disordered" evidence="1">
    <location>
        <begin position="227"/>
        <end position="251"/>
    </location>
</feature>
<feature type="region of interest" description="Disordered" evidence="1">
    <location>
        <begin position="265"/>
        <end position="287"/>
    </location>
</feature>
<keyword evidence="2" id="KW-1133">Transmembrane helix</keyword>
<keyword evidence="2" id="KW-0472">Membrane</keyword>
<feature type="transmembrane region" description="Helical" evidence="2">
    <location>
        <begin position="51"/>
        <end position="74"/>
    </location>
</feature>
<dbReference type="Pfam" id="PF20152">
    <property type="entry name" value="DUF6534"/>
    <property type="match status" value="1"/>
</dbReference>
<evidence type="ECO:0000256" key="1">
    <source>
        <dbReference type="SAM" id="MobiDB-lite"/>
    </source>
</evidence>
<evidence type="ECO:0000313" key="4">
    <source>
        <dbReference type="EMBL" id="CEL62590.1"/>
    </source>
</evidence>